<name>A0A8J4E0X5_9ACTN</name>
<dbReference type="RefSeq" id="WP_203996309.1">
    <property type="nucleotide sequence ID" value="NZ_BOPG01000029.1"/>
</dbReference>
<dbReference type="InterPro" id="IPR036736">
    <property type="entry name" value="ACP-like_sf"/>
</dbReference>
<reference evidence="2" key="1">
    <citation type="submission" date="2021-01" db="EMBL/GenBank/DDBJ databases">
        <title>Whole genome shotgun sequence of Virgisporangium aurantiacum NBRC 16421.</title>
        <authorList>
            <person name="Komaki H."/>
            <person name="Tamura T."/>
        </authorList>
    </citation>
    <scope>NUCLEOTIDE SEQUENCE</scope>
    <source>
        <strain evidence="2">NBRC 16421</strain>
    </source>
</reference>
<dbReference type="PROSITE" id="PS50075">
    <property type="entry name" value="CARRIER"/>
    <property type="match status" value="1"/>
</dbReference>
<comment type="caution">
    <text evidence="2">The sequence shown here is derived from an EMBL/GenBank/DDBJ whole genome shotgun (WGS) entry which is preliminary data.</text>
</comment>
<evidence type="ECO:0000259" key="1">
    <source>
        <dbReference type="PROSITE" id="PS50075"/>
    </source>
</evidence>
<gene>
    <name evidence="2" type="ORF">Vau01_046940</name>
</gene>
<keyword evidence="3" id="KW-1185">Reference proteome</keyword>
<sequence>METQVRTELFDFVVDNYLFGDLSRAPRDEDSLVEDGIIDSTGVLELVEFLESHFGIEVTEMETVPENLGSISSLTKFVLGKKAGNGSGQ</sequence>
<accession>A0A8J4E0X5</accession>
<dbReference type="AlphaFoldDB" id="A0A8J4E0X5"/>
<feature type="domain" description="Carrier" evidence="1">
    <location>
        <begin position="4"/>
        <end position="82"/>
    </location>
</feature>
<evidence type="ECO:0000313" key="2">
    <source>
        <dbReference type="EMBL" id="GIJ57178.1"/>
    </source>
</evidence>
<dbReference type="SUPFAM" id="SSF47336">
    <property type="entry name" value="ACP-like"/>
    <property type="match status" value="1"/>
</dbReference>
<dbReference type="EMBL" id="BOPG01000029">
    <property type="protein sequence ID" value="GIJ57178.1"/>
    <property type="molecule type" value="Genomic_DNA"/>
</dbReference>
<dbReference type="Gene3D" id="1.10.1200.10">
    <property type="entry name" value="ACP-like"/>
    <property type="match status" value="1"/>
</dbReference>
<protein>
    <submittedName>
        <fullName evidence="2">Acyl carrier protein</fullName>
    </submittedName>
</protein>
<proteinExistence type="predicted"/>
<organism evidence="2 3">
    <name type="scientific">Virgisporangium aurantiacum</name>
    <dbReference type="NCBI Taxonomy" id="175570"/>
    <lineage>
        <taxon>Bacteria</taxon>
        <taxon>Bacillati</taxon>
        <taxon>Actinomycetota</taxon>
        <taxon>Actinomycetes</taxon>
        <taxon>Micromonosporales</taxon>
        <taxon>Micromonosporaceae</taxon>
        <taxon>Virgisporangium</taxon>
    </lineage>
</organism>
<dbReference type="Proteomes" id="UP000612585">
    <property type="component" value="Unassembled WGS sequence"/>
</dbReference>
<evidence type="ECO:0000313" key="3">
    <source>
        <dbReference type="Proteomes" id="UP000612585"/>
    </source>
</evidence>
<dbReference type="InterPro" id="IPR009081">
    <property type="entry name" value="PP-bd_ACP"/>
</dbReference>